<evidence type="ECO:0000256" key="4">
    <source>
        <dbReference type="ARBA" id="ARBA00023125"/>
    </source>
</evidence>
<dbReference type="Proteomes" id="UP001285441">
    <property type="component" value="Unassembled WGS sequence"/>
</dbReference>
<evidence type="ECO:0000256" key="2">
    <source>
        <dbReference type="ARBA" id="ARBA00022833"/>
    </source>
</evidence>
<keyword evidence="1" id="KW-0479">Metal-binding</keyword>
<dbReference type="Gene3D" id="4.10.240.10">
    <property type="entry name" value="Zn(2)-C6 fungal-type DNA-binding domain"/>
    <property type="match status" value="1"/>
</dbReference>
<dbReference type="InterPro" id="IPR036864">
    <property type="entry name" value="Zn2-C6_fun-type_DNA-bd_sf"/>
</dbReference>
<dbReference type="PANTHER" id="PTHR31944">
    <property type="entry name" value="HEME-RESPONSIVE ZINC FINGER TRANSCRIPTION FACTOR HAP1"/>
    <property type="match status" value="1"/>
</dbReference>
<dbReference type="PROSITE" id="PS50048">
    <property type="entry name" value="ZN2_CY6_FUNGAL_2"/>
    <property type="match status" value="1"/>
</dbReference>
<name>A0AAE0NS33_9PEZI</name>
<dbReference type="EMBL" id="JAULSW010000003">
    <property type="protein sequence ID" value="KAK3386673.1"/>
    <property type="molecule type" value="Genomic_DNA"/>
</dbReference>
<reference evidence="8" key="1">
    <citation type="journal article" date="2023" name="Mol. Phylogenet. Evol.">
        <title>Genome-scale phylogeny and comparative genomics of the fungal order Sordariales.</title>
        <authorList>
            <person name="Hensen N."/>
            <person name="Bonometti L."/>
            <person name="Westerberg I."/>
            <person name="Brannstrom I.O."/>
            <person name="Guillou S."/>
            <person name="Cros-Aarteil S."/>
            <person name="Calhoun S."/>
            <person name="Haridas S."/>
            <person name="Kuo A."/>
            <person name="Mondo S."/>
            <person name="Pangilinan J."/>
            <person name="Riley R."/>
            <person name="LaButti K."/>
            <person name="Andreopoulos B."/>
            <person name="Lipzen A."/>
            <person name="Chen C."/>
            <person name="Yan M."/>
            <person name="Daum C."/>
            <person name="Ng V."/>
            <person name="Clum A."/>
            <person name="Steindorff A."/>
            <person name="Ohm R.A."/>
            <person name="Martin F."/>
            <person name="Silar P."/>
            <person name="Natvig D.O."/>
            <person name="Lalanne C."/>
            <person name="Gautier V."/>
            <person name="Ament-Velasquez S.L."/>
            <person name="Kruys A."/>
            <person name="Hutchinson M.I."/>
            <person name="Powell A.J."/>
            <person name="Barry K."/>
            <person name="Miller A.N."/>
            <person name="Grigoriev I.V."/>
            <person name="Debuchy R."/>
            <person name="Gladieux P."/>
            <person name="Hiltunen Thoren M."/>
            <person name="Johannesson H."/>
        </authorList>
    </citation>
    <scope>NUCLEOTIDE SEQUENCE</scope>
    <source>
        <strain evidence="8">CBS 232.78</strain>
    </source>
</reference>
<dbReference type="SMART" id="SM00066">
    <property type="entry name" value="GAL4"/>
    <property type="match status" value="1"/>
</dbReference>
<dbReference type="Pfam" id="PF00172">
    <property type="entry name" value="Zn_clus"/>
    <property type="match status" value="1"/>
</dbReference>
<evidence type="ECO:0000313" key="8">
    <source>
        <dbReference type="EMBL" id="KAK3386673.1"/>
    </source>
</evidence>
<dbReference type="GO" id="GO:0005634">
    <property type="term" value="C:nucleus"/>
    <property type="evidence" value="ECO:0007669"/>
    <property type="project" value="TreeGrafter"/>
</dbReference>
<dbReference type="GO" id="GO:0001228">
    <property type="term" value="F:DNA-binding transcription activator activity, RNA polymerase II-specific"/>
    <property type="evidence" value="ECO:0007669"/>
    <property type="project" value="TreeGrafter"/>
</dbReference>
<protein>
    <recommendedName>
        <fullName evidence="7">Zn(2)-C6 fungal-type domain-containing protein</fullName>
    </recommendedName>
</protein>
<feature type="domain" description="Zn(2)-C6 fungal-type" evidence="7">
    <location>
        <begin position="20"/>
        <end position="51"/>
    </location>
</feature>
<dbReference type="GO" id="GO:0000978">
    <property type="term" value="F:RNA polymerase II cis-regulatory region sequence-specific DNA binding"/>
    <property type="evidence" value="ECO:0007669"/>
    <property type="project" value="TreeGrafter"/>
</dbReference>
<dbReference type="CDD" id="cd00067">
    <property type="entry name" value="GAL4"/>
    <property type="match status" value="1"/>
</dbReference>
<dbReference type="InterPro" id="IPR007219">
    <property type="entry name" value="XnlR_reg_dom"/>
</dbReference>
<evidence type="ECO:0000256" key="3">
    <source>
        <dbReference type="ARBA" id="ARBA00023015"/>
    </source>
</evidence>
<evidence type="ECO:0000256" key="5">
    <source>
        <dbReference type="ARBA" id="ARBA00023163"/>
    </source>
</evidence>
<organism evidence="8 9">
    <name type="scientific">Podospora didyma</name>
    <dbReference type="NCBI Taxonomy" id="330526"/>
    <lineage>
        <taxon>Eukaryota</taxon>
        <taxon>Fungi</taxon>
        <taxon>Dikarya</taxon>
        <taxon>Ascomycota</taxon>
        <taxon>Pezizomycotina</taxon>
        <taxon>Sordariomycetes</taxon>
        <taxon>Sordariomycetidae</taxon>
        <taxon>Sordariales</taxon>
        <taxon>Podosporaceae</taxon>
        <taxon>Podospora</taxon>
    </lineage>
</organism>
<accession>A0AAE0NS33</accession>
<dbReference type="GO" id="GO:0006351">
    <property type="term" value="P:DNA-templated transcription"/>
    <property type="evidence" value="ECO:0007669"/>
    <property type="project" value="InterPro"/>
</dbReference>
<dbReference type="AlphaFoldDB" id="A0AAE0NS33"/>
<reference evidence="8" key="2">
    <citation type="submission" date="2023-06" db="EMBL/GenBank/DDBJ databases">
        <authorList>
            <consortium name="Lawrence Berkeley National Laboratory"/>
            <person name="Haridas S."/>
            <person name="Hensen N."/>
            <person name="Bonometti L."/>
            <person name="Westerberg I."/>
            <person name="Brannstrom I.O."/>
            <person name="Guillou S."/>
            <person name="Cros-Aarteil S."/>
            <person name="Calhoun S."/>
            <person name="Kuo A."/>
            <person name="Mondo S."/>
            <person name="Pangilinan J."/>
            <person name="Riley R."/>
            <person name="LaButti K."/>
            <person name="Andreopoulos B."/>
            <person name="Lipzen A."/>
            <person name="Chen C."/>
            <person name="Yanf M."/>
            <person name="Daum C."/>
            <person name="Ng V."/>
            <person name="Clum A."/>
            <person name="Steindorff A."/>
            <person name="Ohm R."/>
            <person name="Martin F."/>
            <person name="Silar P."/>
            <person name="Natvig D."/>
            <person name="Lalanne C."/>
            <person name="Gautier V."/>
            <person name="Ament-velasquez S.L."/>
            <person name="Kruys A."/>
            <person name="Hutchinson M.I."/>
            <person name="Powell A.J."/>
            <person name="Barry K."/>
            <person name="Miller A.N."/>
            <person name="Grigoriev I.V."/>
            <person name="Debuchy R."/>
            <person name="Gladieux P."/>
            <person name="Thoren M.H."/>
            <person name="Johannesson H."/>
        </authorList>
    </citation>
    <scope>NUCLEOTIDE SEQUENCE</scope>
    <source>
        <strain evidence="8">CBS 232.78</strain>
    </source>
</reference>
<dbReference type="InterPro" id="IPR051430">
    <property type="entry name" value="Fungal_TF_Env_Response"/>
</dbReference>
<keyword evidence="6" id="KW-0539">Nucleus</keyword>
<dbReference type="PROSITE" id="PS00463">
    <property type="entry name" value="ZN2_CY6_FUNGAL_1"/>
    <property type="match status" value="1"/>
</dbReference>
<keyword evidence="5" id="KW-0804">Transcription</keyword>
<evidence type="ECO:0000256" key="6">
    <source>
        <dbReference type="ARBA" id="ARBA00023242"/>
    </source>
</evidence>
<proteinExistence type="predicted"/>
<keyword evidence="2" id="KW-0862">Zinc</keyword>
<gene>
    <name evidence="8" type="ORF">B0H63DRAFT_392230</name>
</gene>
<comment type="caution">
    <text evidence="8">The sequence shown here is derived from an EMBL/GenBank/DDBJ whole genome shotgun (WGS) entry which is preliminary data.</text>
</comment>
<keyword evidence="4" id="KW-0238">DNA-binding</keyword>
<sequence length="702" mass="78115">MQSVQVPHRPPKRRSRTTLSCDPCRIRKLKCNRQKPCQNCTTRDQQSSCEFRGPKNGLPLSPAAHRDAGNDAMLQRIDHLEGLVKKLMAEHQTSSSPRNSLVRTPESIAKLDDTRPSPPDLGSDAEHVAGAAKTVIDGVQSVYQSGDDWYAVLQEINELKKTWSQDQDEHNSDSSLGNALSVTADGPSLLFSQMKPVERLEILSTLPPKQEIDRLLSKFFNRKDFPITIPPILHEPTFMHEYNEHWKDPSRTSFMWLGLLFSILGITMLAYHQYGEPAEYEGIAESLLQLYRIRTAQCLLSGDIAKCLPYTVETLRFNATAELNRKDDNRRGLWIMTGVVVRAAINMGYHRDPAQSPDISALQAEYRRRIWVSVVTMDDTASFLGGFPRLTSAIYSDTLEPRNLHDWELSEATTAVLPPSRPLTEPTAVTYLICKGRLLRALGHVSDFNCTPTPGSYDTVLEIDQLVFDTYASFPPHLKPPTVRGNLSPSTSSSPVATMAGFSNISLFTMYLTGMCTLHRRFLAKARVDDTFKLSRERCISSALAILSFQPHLPPLLYNLSQTWYMLTLAAMMLFLELELRRKAPPLSKESAGNAVLIEVLEKSCAHWAEVMEVCEGADRVHRFLVGLLVGFRPAAAAEGAGSASSIQTTVSPEADTVPFDFAGFSFEDDLTAIGVGVNMDLDWTTWDAFLEEGSAEAGPVY</sequence>
<dbReference type="Pfam" id="PF04082">
    <property type="entry name" value="Fungal_trans"/>
    <property type="match status" value="1"/>
</dbReference>
<keyword evidence="3" id="KW-0805">Transcription regulation</keyword>
<dbReference type="GO" id="GO:0008270">
    <property type="term" value="F:zinc ion binding"/>
    <property type="evidence" value="ECO:0007669"/>
    <property type="project" value="InterPro"/>
</dbReference>
<dbReference type="SMART" id="SM00906">
    <property type="entry name" value="Fungal_trans"/>
    <property type="match status" value="1"/>
</dbReference>
<dbReference type="InterPro" id="IPR001138">
    <property type="entry name" value="Zn2Cys6_DnaBD"/>
</dbReference>
<dbReference type="SUPFAM" id="SSF57701">
    <property type="entry name" value="Zn2/Cys6 DNA-binding domain"/>
    <property type="match status" value="1"/>
</dbReference>
<evidence type="ECO:0000256" key="1">
    <source>
        <dbReference type="ARBA" id="ARBA00022723"/>
    </source>
</evidence>
<dbReference type="CDD" id="cd12148">
    <property type="entry name" value="fungal_TF_MHR"/>
    <property type="match status" value="1"/>
</dbReference>
<keyword evidence="9" id="KW-1185">Reference proteome</keyword>
<evidence type="ECO:0000259" key="7">
    <source>
        <dbReference type="PROSITE" id="PS50048"/>
    </source>
</evidence>
<evidence type="ECO:0000313" key="9">
    <source>
        <dbReference type="Proteomes" id="UP001285441"/>
    </source>
</evidence>
<dbReference type="PANTHER" id="PTHR31944:SF131">
    <property type="entry name" value="HEME-RESPONSIVE ZINC FINGER TRANSCRIPTION FACTOR HAP1"/>
    <property type="match status" value="1"/>
</dbReference>